<dbReference type="EMBL" id="ABLOKC030000004">
    <property type="protein sequence ID" value="EML1470465.1"/>
    <property type="molecule type" value="Genomic_DNA"/>
</dbReference>
<evidence type="ECO:0000313" key="8">
    <source>
        <dbReference type="EMBL" id="EML1470465.1"/>
    </source>
</evidence>
<name>A0A089PML8_PLUGE</name>
<dbReference type="GO" id="GO:0015137">
    <property type="term" value="F:citrate transmembrane transporter activity"/>
    <property type="evidence" value="ECO:0007669"/>
    <property type="project" value="InterPro"/>
</dbReference>
<dbReference type="NCBIfam" id="TIGR00784">
    <property type="entry name" value="citMHS"/>
    <property type="match status" value="1"/>
</dbReference>
<feature type="transmembrane region" description="Helical" evidence="6">
    <location>
        <begin position="99"/>
        <end position="125"/>
    </location>
</feature>
<keyword evidence="3 6" id="KW-0812">Transmembrane</keyword>
<evidence type="ECO:0000256" key="1">
    <source>
        <dbReference type="ARBA" id="ARBA00004141"/>
    </source>
</evidence>
<evidence type="ECO:0000256" key="2">
    <source>
        <dbReference type="ARBA" id="ARBA00022448"/>
    </source>
</evidence>
<evidence type="ECO:0000256" key="6">
    <source>
        <dbReference type="SAM" id="Phobius"/>
    </source>
</evidence>
<sequence length="431" mass="46716">MLLILSVLMIVCFIGLLMSKKLSAMTALILIPTLFALFAGHGTDMGAMVTKGLRTVAPTGVMLIFAMIYFMSVTDAGMFDPVIKRIVSAVGGDPVKIFMGTALLGFIVALDGDGATVYMIVLAAFMPIYERIGLSKLSVCCLLLQCTGLGNMFPWGGPTARAAAVVHADVATLFVPMLLPLFACVVWTFIMAWLLGRRERARLNIRAGAPAAAGWVELEPKPDAGWRFWFNWALTVALMTLLVLDVMPMAYLFMLATALMFVVNYPHLKQQQEQLTRHAPAVLAVAGLIFAAAVFTGIFSETGMANRLATAIVDIIPAALGPYLALITAIISIPVTWMVSNDVFYFGMLPVLVQAAGHYGIEPLEMARAALVGQPVHILSPLVASTYLLVGMLKVDYAQAQRFTLRWSFITCLVLLAVSLLTGCFPFYRYA</sequence>
<proteinExistence type="predicted"/>
<evidence type="ECO:0000256" key="5">
    <source>
        <dbReference type="ARBA" id="ARBA00023136"/>
    </source>
</evidence>
<dbReference type="Proteomes" id="UP000036196">
    <property type="component" value="Unassembled WGS sequence"/>
</dbReference>
<feature type="transmembrane region" description="Helical" evidence="6">
    <location>
        <begin position="61"/>
        <end position="79"/>
    </location>
</feature>
<dbReference type="KEGG" id="pge:LG71_17090"/>
<reference evidence="9 10" key="1">
    <citation type="submission" date="2015-05" db="EMBL/GenBank/DDBJ databases">
        <title>Genome sequences of Pluralibacter gergoviae.</title>
        <authorList>
            <person name="Greninger A.L."/>
            <person name="Miller S."/>
        </authorList>
    </citation>
    <scope>NUCLEOTIDE SEQUENCE [LARGE SCALE GENOMIC DNA]</scope>
    <source>
        <strain evidence="9 10">JS81F13</strain>
    </source>
</reference>
<dbReference type="Pfam" id="PF03600">
    <property type="entry name" value="CitMHS"/>
    <property type="match status" value="1"/>
</dbReference>
<comment type="subcellular location">
    <subcellularLocation>
        <location evidence="1">Membrane</location>
        <topology evidence="1">Multi-pass membrane protein</topology>
    </subcellularLocation>
</comment>
<dbReference type="STRING" id="61647.LG71_17090"/>
<feature type="transmembrane region" description="Helical" evidence="6">
    <location>
        <begin position="29"/>
        <end position="49"/>
    </location>
</feature>
<feature type="transmembrane region" description="Helical" evidence="6">
    <location>
        <begin position="280"/>
        <end position="299"/>
    </location>
</feature>
<feature type="transmembrane region" description="Helical" evidence="6">
    <location>
        <begin position="250"/>
        <end position="268"/>
    </location>
</feature>
<dbReference type="eggNOG" id="COG2851">
    <property type="taxonomic scope" value="Bacteria"/>
</dbReference>
<evidence type="ECO:0000259" key="7">
    <source>
        <dbReference type="Pfam" id="PF03600"/>
    </source>
</evidence>
<dbReference type="AlphaFoldDB" id="A0A089PML8"/>
<protein>
    <submittedName>
        <fullName evidence="9">Citrate transporter</fullName>
    </submittedName>
</protein>
<feature type="transmembrane region" description="Helical" evidence="6">
    <location>
        <begin position="376"/>
        <end position="395"/>
    </location>
</feature>
<dbReference type="EMBL" id="LDZF01000012">
    <property type="protein sequence ID" value="KMK13259.1"/>
    <property type="molecule type" value="Genomic_DNA"/>
</dbReference>
<evidence type="ECO:0000313" key="9">
    <source>
        <dbReference type="EMBL" id="KMK13259.1"/>
    </source>
</evidence>
<keyword evidence="5 6" id="KW-0472">Membrane</keyword>
<dbReference type="GO" id="GO:0016020">
    <property type="term" value="C:membrane"/>
    <property type="evidence" value="ECO:0007669"/>
    <property type="project" value="UniProtKB-SubCell"/>
</dbReference>
<feature type="transmembrane region" description="Helical" evidence="6">
    <location>
        <begin position="137"/>
        <end position="157"/>
    </location>
</feature>
<feature type="transmembrane region" description="Helical" evidence="6">
    <location>
        <begin position="177"/>
        <end position="196"/>
    </location>
</feature>
<feature type="transmembrane region" description="Helical" evidence="6">
    <location>
        <begin position="228"/>
        <end position="244"/>
    </location>
</feature>
<feature type="transmembrane region" description="Helical" evidence="6">
    <location>
        <begin position="407"/>
        <end position="428"/>
    </location>
</feature>
<dbReference type="PATRIC" id="fig|61647.15.peg.805"/>
<dbReference type="InterPro" id="IPR004680">
    <property type="entry name" value="Cit_transptr-like_dom"/>
</dbReference>
<keyword evidence="10" id="KW-1185">Reference proteome</keyword>
<organism evidence="9 10">
    <name type="scientific">Pluralibacter gergoviae</name>
    <name type="common">Enterobacter gergoviae</name>
    <dbReference type="NCBI Taxonomy" id="61647"/>
    <lineage>
        <taxon>Bacteria</taxon>
        <taxon>Pseudomonadati</taxon>
        <taxon>Pseudomonadota</taxon>
        <taxon>Gammaproteobacteria</taxon>
        <taxon>Enterobacterales</taxon>
        <taxon>Enterobacteriaceae</taxon>
        <taxon>Pluralibacter</taxon>
    </lineage>
</organism>
<accession>A0A089PML8</accession>
<keyword evidence="2" id="KW-0813">Transport</keyword>
<dbReference type="RefSeq" id="WP_023285958.1">
    <property type="nucleotide sequence ID" value="NZ_CACVCI010000001.1"/>
</dbReference>
<feature type="transmembrane region" description="Helical" evidence="6">
    <location>
        <begin position="311"/>
        <end position="331"/>
    </location>
</feature>
<keyword evidence="4 6" id="KW-1133">Transmembrane helix</keyword>
<reference evidence="8" key="2">
    <citation type="submission" date="2024-02" db="EMBL/GenBank/DDBJ databases">
        <authorList>
            <consortium name="Clinical and Environmental Microbiology Branch: Whole genome sequencing antimicrobial resistance pathogens in the healthcare setting"/>
        </authorList>
    </citation>
    <scope>NUCLEOTIDE SEQUENCE</scope>
    <source>
        <strain evidence="8">2021DK-00143</strain>
    </source>
</reference>
<evidence type="ECO:0000313" key="10">
    <source>
        <dbReference type="Proteomes" id="UP000036196"/>
    </source>
</evidence>
<dbReference type="InterPro" id="IPR014738">
    <property type="entry name" value="Citrate_transporter"/>
</dbReference>
<comment type="caution">
    <text evidence="9">The sequence shown here is derived from an EMBL/GenBank/DDBJ whole genome shotgun (WGS) entry which is preliminary data.</text>
</comment>
<evidence type="ECO:0000256" key="4">
    <source>
        <dbReference type="ARBA" id="ARBA00022989"/>
    </source>
</evidence>
<evidence type="ECO:0000256" key="3">
    <source>
        <dbReference type="ARBA" id="ARBA00022692"/>
    </source>
</evidence>
<feature type="domain" description="Citrate transporter-like" evidence="7">
    <location>
        <begin position="16"/>
        <end position="373"/>
    </location>
</feature>
<feature type="transmembrane region" description="Helical" evidence="6">
    <location>
        <begin position="343"/>
        <end position="361"/>
    </location>
</feature>
<gene>
    <name evidence="9" type="ORF">ABW06_13235</name>
    <name evidence="8" type="ORF">QEG54_001157</name>
</gene>